<dbReference type="KEGG" id="hhn:HISP_16025"/>
<gene>
    <name evidence="1" type="ORF">HISP_16025</name>
</gene>
<reference evidence="1 2" key="1">
    <citation type="journal article" date="2014" name="Genome Announc.">
        <title>Complete Genome Sequence of the Extremely Halophilic Archaeon Haloarcula hispanica Strain N601.</title>
        <authorList>
            <person name="Ding J.Y."/>
            <person name="Chiang P.W."/>
            <person name="Hong M.J."/>
            <person name="Dyall-Smith M."/>
            <person name="Tang S.L."/>
        </authorList>
    </citation>
    <scope>NUCLEOTIDE SEQUENCE [LARGE SCALE GENOMIC DNA]</scope>
    <source>
        <strain evidence="1 2">N601</strain>
    </source>
</reference>
<dbReference type="HOGENOM" id="CLU_3162981_0_0_2"/>
<dbReference type="AlphaFoldDB" id="V5TSG6"/>
<evidence type="ECO:0000313" key="2">
    <source>
        <dbReference type="Proteomes" id="UP000018572"/>
    </source>
</evidence>
<protein>
    <submittedName>
        <fullName evidence="1">Uncharacterized protein</fullName>
    </submittedName>
</protein>
<dbReference type="Proteomes" id="UP000018572">
    <property type="component" value="Chromosome 2"/>
</dbReference>
<evidence type="ECO:0000313" key="1">
    <source>
        <dbReference type="EMBL" id="AHB67580.1"/>
    </source>
</evidence>
<dbReference type="EMBL" id="CP006885">
    <property type="protein sequence ID" value="AHB67580.1"/>
    <property type="molecule type" value="Genomic_DNA"/>
</dbReference>
<name>V5TSG6_HALHI</name>
<keyword evidence="2" id="KW-1185">Reference proteome</keyword>
<organism evidence="1 2">
    <name type="scientific">Haloarcula hispanica N601</name>
    <dbReference type="NCBI Taxonomy" id="1417673"/>
    <lineage>
        <taxon>Archaea</taxon>
        <taxon>Methanobacteriati</taxon>
        <taxon>Methanobacteriota</taxon>
        <taxon>Stenosarchaea group</taxon>
        <taxon>Halobacteria</taxon>
        <taxon>Halobacteriales</taxon>
        <taxon>Haloarculaceae</taxon>
        <taxon>Haloarcula</taxon>
    </lineage>
</organism>
<accession>V5TSG6</accession>
<sequence>MLGEESKRYLSPILVELCYSETLSEWCEYTHLERGWETGPNVGGSLVDDLVRGVEA</sequence>
<proteinExistence type="predicted"/>